<sequence>MPTLVCNLVGVEGAPCQVSVSVKRWGADVLDAMRRDNPDINCPVRLMGLFAAIKDGHWLADNDDIALQLGRGERTDEVNEMTSREDRELSPVQSIKYWLNALGMTGERAPAEAQIHVLVTVPTYQIYDRQVVAVDYGARWRARTSIAPSSEFKANLAKTYHCDMGGGRLRCMLLNAVFPSKLVAAFHLFFRNKPEIIKKIMGFDDVDDVRNGLLLFKPLMYVFDRNRVSFIYYKDSDQFRLKVLDKSLLGERLFEKLSSKQREILLGRNKLPQNWEDGGEWVVPGTGFSIQTTFGDVDGQALLFGPTLQRPYRRCLCLQAVAARKVAVEVEWSQPDEDKFEDFREEGMSLTEKMRVFHASQS</sequence>
<name>A0A6A3WYB3_9STRA</name>
<evidence type="ECO:0000313" key="2">
    <source>
        <dbReference type="EMBL" id="KAE9295398.1"/>
    </source>
</evidence>
<proteinExistence type="predicted"/>
<dbReference type="EMBL" id="QXGB01001298">
    <property type="protein sequence ID" value="KAE9193275.1"/>
    <property type="molecule type" value="Genomic_DNA"/>
</dbReference>
<gene>
    <name evidence="2" type="ORF">PF001_g17342</name>
    <name evidence="1" type="ORF">PF005_g18136</name>
    <name evidence="3" type="ORF">PF008_g17296</name>
</gene>
<dbReference type="Proteomes" id="UP000486351">
    <property type="component" value="Unassembled WGS sequence"/>
</dbReference>
<evidence type="ECO:0000313" key="4">
    <source>
        <dbReference type="Proteomes" id="UP000433483"/>
    </source>
</evidence>
<protein>
    <recommendedName>
        <fullName evidence="7">HNH nuclease domain-containing protein</fullName>
    </recommendedName>
</protein>
<dbReference type="EMBL" id="QXGE01001249">
    <property type="protein sequence ID" value="KAE9295398.1"/>
    <property type="molecule type" value="Genomic_DNA"/>
</dbReference>
<dbReference type="OrthoDB" id="151325at2759"/>
<accession>A0A6A3WYB3</accession>
<evidence type="ECO:0000313" key="3">
    <source>
        <dbReference type="EMBL" id="KAE9323644.1"/>
    </source>
</evidence>
<evidence type="ECO:0000313" key="1">
    <source>
        <dbReference type="EMBL" id="KAE9193275.1"/>
    </source>
</evidence>
<dbReference type="EMBL" id="QXFY01001241">
    <property type="protein sequence ID" value="KAE9323644.1"/>
    <property type="molecule type" value="Genomic_DNA"/>
</dbReference>
<dbReference type="Proteomes" id="UP000433483">
    <property type="component" value="Unassembled WGS sequence"/>
</dbReference>
<dbReference type="AlphaFoldDB" id="A0A6A3WYB3"/>
<evidence type="ECO:0000313" key="5">
    <source>
        <dbReference type="Proteomes" id="UP000437068"/>
    </source>
</evidence>
<evidence type="ECO:0000313" key="6">
    <source>
        <dbReference type="Proteomes" id="UP000486351"/>
    </source>
</evidence>
<organism evidence="1 4">
    <name type="scientific">Phytophthora fragariae</name>
    <dbReference type="NCBI Taxonomy" id="53985"/>
    <lineage>
        <taxon>Eukaryota</taxon>
        <taxon>Sar</taxon>
        <taxon>Stramenopiles</taxon>
        <taxon>Oomycota</taxon>
        <taxon>Peronosporomycetes</taxon>
        <taxon>Peronosporales</taxon>
        <taxon>Peronosporaceae</taxon>
        <taxon>Phytophthora</taxon>
    </lineage>
</organism>
<reference evidence="4 5" key="1">
    <citation type="submission" date="2018-08" db="EMBL/GenBank/DDBJ databases">
        <title>Genomic investigation of the strawberry pathogen Phytophthora fragariae indicates pathogenicity is determined by transcriptional variation in three key races.</title>
        <authorList>
            <person name="Adams T.M."/>
            <person name="Armitage A.D."/>
            <person name="Sobczyk M.K."/>
            <person name="Bates H.J."/>
            <person name="Dunwell J.M."/>
            <person name="Nellist C.F."/>
            <person name="Harrison R.J."/>
        </authorList>
    </citation>
    <scope>NUCLEOTIDE SEQUENCE [LARGE SCALE GENOMIC DNA]</scope>
    <source>
        <strain evidence="2 5">A4</strain>
        <strain evidence="1 4">NOV-27</strain>
        <strain evidence="3 6">NOV-77</strain>
    </source>
</reference>
<evidence type="ECO:0008006" key="7">
    <source>
        <dbReference type="Google" id="ProtNLM"/>
    </source>
</evidence>
<comment type="caution">
    <text evidence="1">The sequence shown here is derived from an EMBL/GenBank/DDBJ whole genome shotgun (WGS) entry which is preliminary data.</text>
</comment>
<dbReference type="Proteomes" id="UP000437068">
    <property type="component" value="Unassembled WGS sequence"/>
</dbReference>
<keyword evidence="4" id="KW-1185">Reference proteome</keyword>